<evidence type="ECO:0000256" key="2">
    <source>
        <dbReference type="SAM" id="SignalP"/>
    </source>
</evidence>
<keyword evidence="4" id="KW-1185">Reference proteome</keyword>
<name>A0A4Q2D8W7_9AGAR</name>
<feature type="compositionally biased region" description="Basic and acidic residues" evidence="1">
    <location>
        <begin position="81"/>
        <end position="93"/>
    </location>
</feature>
<feature type="region of interest" description="Disordered" evidence="1">
    <location>
        <begin position="264"/>
        <end position="318"/>
    </location>
</feature>
<gene>
    <name evidence="3" type="ORF">EST38_g10729</name>
</gene>
<organism evidence="3 4">
    <name type="scientific">Candolleomyces aberdarensis</name>
    <dbReference type="NCBI Taxonomy" id="2316362"/>
    <lineage>
        <taxon>Eukaryota</taxon>
        <taxon>Fungi</taxon>
        <taxon>Dikarya</taxon>
        <taxon>Basidiomycota</taxon>
        <taxon>Agaricomycotina</taxon>
        <taxon>Agaricomycetes</taxon>
        <taxon>Agaricomycetidae</taxon>
        <taxon>Agaricales</taxon>
        <taxon>Agaricineae</taxon>
        <taxon>Psathyrellaceae</taxon>
        <taxon>Candolleomyces</taxon>
    </lineage>
</organism>
<evidence type="ECO:0000256" key="1">
    <source>
        <dbReference type="SAM" id="MobiDB-lite"/>
    </source>
</evidence>
<comment type="caution">
    <text evidence="3">The sequence shown here is derived from an EMBL/GenBank/DDBJ whole genome shotgun (WGS) entry which is preliminary data.</text>
</comment>
<dbReference type="Proteomes" id="UP000290288">
    <property type="component" value="Unassembled WGS sequence"/>
</dbReference>
<feature type="signal peptide" evidence="2">
    <location>
        <begin position="1"/>
        <end position="22"/>
    </location>
</feature>
<feature type="region of interest" description="Disordered" evidence="1">
    <location>
        <begin position="74"/>
        <end position="137"/>
    </location>
</feature>
<dbReference type="EMBL" id="SDEE01000596">
    <property type="protein sequence ID" value="RXW15121.1"/>
    <property type="molecule type" value="Genomic_DNA"/>
</dbReference>
<dbReference type="AlphaFoldDB" id="A0A4Q2D8W7"/>
<accession>A0A4Q2D8W7</accession>
<dbReference type="OrthoDB" id="10337770at2759"/>
<keyword evidence="2" id="KW-0732">Signal</keyword>
<reference evidence="3 4" key="1">
    <citation type="submission" date="2019-01" db="EMBL/GenBank/DDBJ databases">
        <title>Draft genome sequence of Psathyrella aberdarensis IHI B618.</title>
        <authorList>
            <person name="Buettner E."/>
            <person name="Kellner H."/>
        </authorList>
    </citation>
    <scope>NUCLEOTIDE SEQUENCE [LARGE SCALE GENOMIC DNA]</scope>
    <source>
        <strain evidence="3 4">IHI B618</strain>
    </source>
</reference>
<evidence type="ECO:0000313" key="4">
    <source>
        <dbReference type="Proteomes" id="UP000290288"/>
    </source>
</evidence>
<sequence length="318" mass="34861">MHSKSLHLLVAAFALFATLTVAVPLSSSLSDDGTPRRRALANIIDLDLERRALSQLQVNQKAAAIMREQKNIKKAKKVSKRNGEKFKKGRDYKGPLSGVGDSDKTRVHNSLKGAGNKHKVTQNLPGRKDTFKDHGVSRTGKAARVAVFNSHLHSSAPLGAVTPVSAGQPKHFGNFRYRLNHPNASLRGGKPLPNAPSNHPGVKEFPVVDKKQYPVGYHIGEQKGTARVITGPHQYNDANGKKVQGYKLHGMVTHTKANDKDHYKMQHYPHRPPSHYPGADFGRPETPKPKPGAPKSLPARPKTPPPPRSNAWIKKSKT</sequence>
<feature type="chain" id="PRO_5020603745" evidence="2">
    <location>
        <begin position="23"/>
        <end position="318"/>
    </location>
</feature>
<evidence type="ECO:0000313" key="3">
    <source>
        <dbReference type="EMBL" id="RXW15121.1"/>
    </source>
</evidence>
<proteinExistence type="predicted"/>
<feature type="compositionally biased region" description="Basic and acidic residues" evidence="1">
    <location>
        <begin position="126"/>
        <end position="136"/>
    </location>
</feature>
<protein>
    <submittedName>
        <fullName evidence="3">Uncharacterized protein</fullName>
    </submittedName>
</protein>